<evidence type="ECO:0000256" key="1">
    <source>
        <dbReference type="ARBA" id="ARBA00004651"/>
    </source>
</evidence>
<dbReference type="EMBL" id="JAPPUX010000004">
    <property type="protein sequence ID" value="MCY4727278.1"/>
    <property type="molecule type" value="Genomic_DNA"/>
</dbReference>
<feature type="transmembrane region" description="Helical" evidence="7">
    <location>
        <begin position="291"/>
        <end position="311"/>
    </location>
</feature>
<comment type="subcellular location">
    <subcellularLocation>
        <location evidence="1">Cell membrane</location>
        <topology evidence="1">Multi-pass membrane protein</topology>
    </subcellularLocation>
</comment>
<evidence type="ECO:0000313" key="10">
    <source>
        <dbReference type="Proteomes" id="UP001074726"/>
    </source>
</evidence>
<keyword evidence="10" id="KW-1185">Reference proteome</keyword>
<accession>A0ABT4CE79</accession>
<evidence type="ECO:0000256" key="5">
    <source>
        <dbReference type="ARBA" id="ARBA00023136"/>
    </source>
</evidence>
<dbReference type="PANTHER" id="PTHR30572:SF4">
    <property type="entry name" value="ABC TRANSPORTER PERMEASE YTRF"/>
    <property type="match status" value="1"/>
</dbReference>
<dbReference type="InterPro" id="IPR050250">
    <property type="entry name" value="Macrolide_Exporter_MacB"/>
</dbReference>
<dbReference type="InterPro" id="IPR003838">
    <property type="entry name" value="ABC3_permease_C"/>
</dbReference>
<evidence type="ECO:0000256" key="2">
    <source>
        <dbReference type="ARBA" id="ARBA00022475"/>
    </source>
</evidence>
<feature type="transmembrane region" description="Helical" evidence="7">
    <location>
        <begin position="461"/>
        <end position="487"/>
    </location>
</feature>
<feature type="transmembrane region" description="Helical" evidence="7">
    <location>
        <begin position="428"/>
        <end position="449"/>
    </location>
</feature>
<organism evidence="9 10">
    <name type="scientific">Nocardioides pini</name>
    <dbReference type="NCBI Taxonomy" id="2975053"/>
    <lineage>
        <taxon>Bacteria</taxon>
        <taxon>Bacillati</taxon>
        <taxon>Actinomycetota</taxon>
        <taxon>Actinomycetes</taxon>
        <taxon>Propionibacteriales</taxon>
        <taxon>Nocardioidaceae</taxon>
        <taxon>Nocardioides</taxon>
    </lineage>
</organism>
<comment type="similarity">
    <text evidence="6">Belongs to the ABC-4 integral membrane protein family.</text>
</comment>
<dbReference type="RefSeq" id="WP_268112241.1">
    <property type="nucleotide sequence ID" value="NZ_JAPPUX010000004.1"/>
</dbReference>
<feature type="domain" description="ABC3 transporter permease C-terminal" evidence="8">
    <location>
        <begin position="880"/>
        <end position="1004"/>
    </location>
</feature>
<feature type="transmembrane region" description="Helical" evidence="7">
    <location>
        <begin position="877"/>
        <end position="901"/>
    </location>
</feature>
<gene>
    <name evidence="9" type="ORF">NYO98_13400</name>
</gene>
<name>A0ABT4CE79_9ACTN</name>
<feature type="transmembrane region" description="Helical" evidence="7">
    <location>
        <begin position="975"/>
        <end position="1000"/>
    </location>
</feature>
<dbReference type="Proteomes" id="UP001074726">
    <property type="component" value="Unassembled WGS sequence"/>
</dbReference>
<sequence length="1013" mass="103815">MIRVALDGLRSRSLLSLGTLLLLVVALGSAVLGPSFAAAVGNAYAVTRLEEERNVLTGRTWEVRPSGAVDDPGALLDDTLEQLVLPEDQHAASAQLETTRVLAPGALGEVMLMAKPDACAHLDLEGRCPAAPGEVAVLAGDAEEDGHRLGDRIDLGEPFGTLTLVGTYAYPSGPTVPAGRREALEDYWFEPARLASVPVTVAQGTEIPRQPAPYLVAPDQLAGLPPRLLLVRVDSRIDVPSDLDAADLPALARRAATDPAPQQLAVGAAAEISNNDLDGIVTDVDRERRSALLAVTPAVVSLVLVALALLSRLTSAAGDLRVPDLALASLRGADRRRTWVLALSEPLLLVALAVPAGVAGGAALTWALVRAWLPPGIPVPVPPYAVLACVAVVACAVAVCVVSTRAVLARSLADQLSGQSRPRPAGRLAVLGALALVALTLVLVVAALTRPAGGATDAADLVLPLLIAAVLGLAAAGGARATARALARRRARGVAGFLAVRAVARRSVGTLVVLPLTIAIAVVTFGAGTFDAAGAWRASVAATQAPGSTVWSSELPMAEAVALTHRLDPDGRWLMATGTWNAQDGVYVVADVPRMPAASLWDPSWTPGHSVEDVAALITRPPTPPLTGARLRLGLTVPRGAEEVTVEMRLRTAGGDTFNAYVGPFAPGTSTAAEPVPCERGCTVEGLALAGPAGLPTDLSGEYVVGPLEADGSDASDVLTNGDWQLVVEGVTQAAQDVRVDGSTLVVAADGSGKAALSSGAGGLRPVVAGREAVDRLGRVAAGAATSTVGGPPPSEAVLVAESVPFLGPEGVLIDYAVLTTNRTVYEEEFEVRVLAAADTPERVSAALAGQGLAVERLFTQERERLDGTAYALALRLYLVASVLVLLMAVAGLVVTTAIQLPGRRMDAAALSVVGVRRRSVLSSVAVEQVVVLGAAGVAGLLAGAAAQLVVLGRITLGEVEEASWPRVVARIDPALLSGTALVVAVLLGTVALLSAWATVRRARGASLREKAR</sequence>
<feature type="transmembrane region" description="Helical" evidence="7">
    <location>
        <begin position="508"/>
        <end position="530"/>
    </location>
</feature>
<evidence type="ECO:0000259" key="8">
    <source>
        <dbReference type="Pfam" id="PF02687"/>
    </source>
</evidence>
<keyword evidence="2" id="KW-1003">Cell membrane</keyword>
<protein>
    <recommendedName>
        <fullName evidence="8">ABC3 transporter permease C-terminal domain-containing protein</fullName>
    </recommendedName>
</protein>
<feature type="transmembrane region" description="Helical" evidence="7">
    <location>
        <begin position="339"/>
        <end position="364"/>
    </location>
</feature>
<evidence type="ECO:0000256" key="6">
    <source>
        <dbReference type="ARBA" id="ARBA00038076"/>
    </source>
</evidence>
<feature type="domain" description="ABC3 transporter permease C-terminal" evidence="8">
    <location>
        <begin position="300"/>
        <end position="404"/>
    </location>
</feature>
<evidence type="ECO:0000256" key="7">
    <source>
        <dbReference type="SAM" id="Phobius"/>
    </source>
</evidence>
<evidence type="ECO:0000313" key="9">
    <source>
        <dbReference type="EMBL" id="MCY4727278.1"/>
    </source>
</evidence>
<keyword evidence="3 7" id="KW-0812">Transmembrane</keyword>
<feature type="transmembrane region" description="Helical" evidence="7">
    <location>
        <begin position="384"/>
        <end position="408"/>
    </location>
</feature>
<dbReference type="PANTHER" id="PTHR30572">
    <property type="entry name" value="MEMBRANE COMPONENT OF TRANSPORTER-RELATED"/>
    <property type="match status" value="1"/>
</dbReference>
<comment type="caution">
    <text evidence="9">The sequence shown here is derived from an EMBL/GenBank/DDBJ whole genome shotgun (WGS) entry which is preliminary data.</text>
</comment>
<reference evidence="9" key="1">
    <citation type="submission" date="2022-08" db="EMBL/GenBank/DDBJ databases">
        <title>Genome sequencing of Nocardioides sp. STR2.</title>
        <authorList>
            <person name="So Y."/>
        </authorList>
    </citation>
    <scope>NUCLEOTIDE SEQUENCE</scope>
    <source>
        <strain evidence="9">STR2</strain>
    </source>
</reference>
<feature type="transmembrane region" description="Helical" evidence="7">
    <location>
        <begin position="922"/>
        <end position="955"/>
    </location>
</feature>
<evidence type="ECO:0000256" key="4">
    <source>
        <dbReference type="ARBA" id="ARBA00022989"/>
    </source>
</evidence>
<keyword evidence="4 7" id="KW-1133">Transmembrane helix</keyword>
<proteinExistence type="inferred from homology"/>
<evidence type="ECO:0000256" key="3">
    <source>
        <dbReference type="ARBA" id="ARBA00022692"/>
    </source>
</evidence>
<dbReference type="Pfam" id="PF02687">
    <property type="entry name" value="FtsX"/>
    <property type="match status" value="2"/>
</dbReference>
<keyword evidence="5 7" id="KW-0472">Membrane</keyword>